<name>A0A4Z1HSF3_9HELO</name>
<keyword evidence="2" id="KW-1185">Reference proteome</keyword>
<dbReference type="EMBL" id="PQXN01000204">
    <property type="protein sequence ID" value="TGO49620.1"/>
    <property type="molecule type" value="Genomic_DNA"/>
</dbReference>
<protein>
    <submittedName>
        <fullName evidence="1">Uncharacterized protein</fullName>
    </submittedName>
</protein>
<proteinExistence type="predicted"/>
<sequence>MAAIGASIGVETTGSEAMNMDGALTMVVALGIETGLVVGQMLAADAAVDFQESCVGQNFLVLPQEVAVVERSLAIEVVMVVVIGDSSDYLEKVDYLAVYSLVESLCNCFEYCHIRRKRYHYDRALSRVANTTK</sequence>
<comment type="caution">
    <text evidence="1">The sequence shown here is derived from an EMBL/GenBank/DDBJ whole genome shotgun (WGS) entry which is preliminary data.</text>
</comment>
<dbReference type="AlphaFoldDB" id="A0A4Z1HSF3"/>
<gene>
    <name evidence="1" type="ORF">BCON_0205g00150</name>
</gene>
<dbReference type="Proteomes" id="UP000297527">
    <property type="component" value="Unassembled WGS sequence"/>
</dbReference>
<reference evidence="1 2" key="1">
    <citation type="submission" date="2017-12" db="EMBL/GenBank/DDBJ databases">
        <title>Comparative genomics of Botrytis spp.</title>
        <authorList>
            <person name="Valero-Jimenez C.A."/>
            <person name="Tapia P."/>
            <person name="Veloso J."/>
            <person name="Silva-Moreno E."/>
            <person name="Staats M."/>
            <person name="Valdes J.H."/>
            <person name="Van Kan J.A.L."/>
        </authorList>
    </citation>
    <scope>NUCLEOTIDE SEQUENCE [LARGE SCALE GENOMIC DNA]</scope>
    <source>
        <strain evidence="1 2">MUCL11595</strain>
    </source>
</reference>
<evidence type="ECO:0000313" key="2">
    <source>
        <dbReference type="Proteomes" id="UP000297527"/>
    </source>
</evidence>
<dbReference type="OrthoDB" id="10331273at2759"/>
<organism evidence="1 2">
    <name type="scientific">Botryotinia convoluta</name>
    <dbReference type="NCBI Taxonomy" id="54673"/>
    <lineage>
        <taxon>Eukaryota</taxon>
        <taxon>Fungi</taxon>
        <taxon>Dikarya</taxon>
        <taxon>Ascomycota</taxon>
        <taxon>Pezizomycotina</taxon>
        <taxon>Leotiomycetes</taxon>
        <taxon>Helotiales</taxon>
        <taxon>Sclerotiniaceae</taxon>
        <taxon>Botryotinia</taxon>
    </lineage>
</organism>
<evidence type="ECO:0000313" key="1">
    <source>
        <dbReference type="EMBL" id="TGO49620.1"/>
    </source>
</evidence>
<accession>A0A4Z1HSF3</accession>